<evidence type="ECO:0000259" key="2">
    <source>
        <dbReference type="Pfam" id="PF03724"/>
    </source>
</evidence>
<dbReference type="Pfam" id="PF03724">
    <property type="entry name" value="META"/>
    <property type="match status" value="1"/>
</dbReference>
<sequence length="250" mass="27009">MRPISLVLSSFLSVLVALTVPAQAKDTDMITVTGEIGYRERSALWPESVATITLSDVSRQDVAAPVIAQIEFAISGVPAPFELKIPKTSMATGHSYALRATIHDSDGTLRWTTDTVYPVDPLQRRADLGLLTLRQVAATRLHLVGGEWLVEDINGEGVMDILQTTLVFGTDGQLSGTGGCNRYSGTYELSGDMLSIGPLASTRMACPEAISNQENRFFETIASPLRAAMDETRALILTGEAGKTLRARRR</sequence>
<keyword evidence="4" id="KW-1185">Reference proteome</keyword>
<dbReference type="InterPro" id="IPR039366">
    <property type="entry name" value="Pilotin"/>
</dbReference>
<dbReference type="PANTHER" id="PTHR38013">
    <property type="entry name" value="GLYCOPROTEIN/POLYSACCHARIDE METABOLISM"/>
    <property type="match status" value="1"/>
</dbReference>
<reference evidence="4" key="1">
    <citation type="submission" date="2023-05" db="EMBL/GenBank/DDBJ databases">
        <title>Sedimentitalea sp. nov. JM2-8.</title>
        <authorList>
            <person name="Huang J."/>
        </authorList>
    </citation>
    <scope>NUCLEOTIDE SEQUENCE [LARGE SCALE GENOMIC DNA]</scope>
    <source>
        <strain evidence="4">KHS03</strain>
    </source>
</reference>
<dbReference type="InterPro" id="IPR053196">
    <property type="entry name" value="Lipoprotein_YbaY-like"/>
</dbReference>
<evidence type="ECO:0000256" key="1">
    <source>
        <dbReference type="SAM" id="SignalP"/>
    </source>
</evidence>
<dbReference type="EMBL" id="JASMWN010000004">
    <property type="protein sequence ID" value="MDU9003670.1"/>
    <property type="molecule type" value="Genomic_DNA"/>
</dbReference>
<dbReference type="Gene3D" id="2.40.128.270">
    <property type="match status" value="1"/>
</dbReference>
<dbReference type="Pfam" id="PF09619">
    <property type="entry name" value="YscW"/>
    <property type="match status" value="1"/>
</dbReference>
<name>A0ABU3VCB4_9RHOB</name>
<protein>
    <submittedName>
        <fullName evidence="3">META domain-containing protein</fullName>
    </submittedName>
</protein>
<dbReference type="Proteomes" id="UP001255416">
    <property type="component" value="Unassembled WGS sequence"/>
</dbReference>
<dbReference type="RefSeq" id="WP_316774749.1">
    <property type="nucleotide sequence ID" value="NZ_JASMWN010000004.1"/>
</dbReference>
<evidence type="ECO:0000313" key="4">
    <source>
        <dbReference type="Proteomes" id="UP001255416"/>
    </source>
</evidence>
<proteinExistence type="predicted"/>
<dbReference type="InterPro" id="IPR038670">
    <property type="entry name" value="HslJ-like_sf"/>
</dbReference>
<accession>A0ABU3VCB4</accession>
<dbReference type="PANTHER" id="PTHR38013:SF1">
    <property type="entry name" value="GLYCOPROTEIN_POLYSACCHARIDE METABOLISM"/>
    <property type="match status" value="1"/>
</dbReference>
<feature type="domain" description="DUF306" evidence="2">
    <location>
        <begin position="143"/>
        <end position="245"/>
    </location>
</feature>
<dbReference type="InterPro" id="IPR005184">
    <property type="entry name" value="DUF306_Meta_HslJ"/>
</dbReference>
<comment type="caution">
    <text evidence="3">The sequence shown here is derived from an EMBL/GenBank/DDBJ whole genome shotgun (WGS) entry which is preliminary data.</text>
</comment>
<feature type="signal peptide" evidence="1">
    <location>
        <begin position="1"/>
        <end position="24"/>
    </location>
</feature>
<feature type="chain" id="PRO_5045567871" evidence="1">
    <location>
        <begin position="25"/>
        <end position="250"/>
    </location>
</feature>
<gene>
    <name evidence="3" type="ORF">QO231_07355</name>
</gene>
<keyword evidence="1" id="KW-0732">Signal</keyword>
<evidence type="ECO:0000313" key="3">
    <source>
        <dbReference type="EMBL" id="MDU9003670.1"/>
    </source>
</evidence>
<organism evidence="3 4">
    <name type="scientific">Sedimentitalea todarodis</name>
    <dbReference type="NCBI Taxonomy" id="1631240"/>
    <lineage>
        <taxon>Bacteria</taxon>
        <taxon>Pseudomonadati</taxon>
        <taxon>Pseudomonadota</taxon>
        <taxon>Alphaproteobacteria</taxon>
        <taxon>Rhodobacterales</taxon>
        <taxon>Paracoccaceae</taxon>
        <taxon>Sedimentitalea</taxon>
    </lineage>
</organism>